<evidence type="ECO:0000259" key="4">
    <source>
        <dbReference type="Pfam" id="PF06155"/>
    </source>
</evidence>
<dbReference type="PANTHER" id="PTHR35303">
    <property type="entry name" value="OS02G0197800 PROTEIN"/>
    <property type="match status" value="1"/>
</dbReference>
<name>A0A645A6M6_9ZZZZ</name>
<dbReference type="InterPro" id="IPR010376">
    <property type="entry name" value="GBBH-like_N"/>
</dbReference>
<gene>
    <name evidence="5" type="ORF">SDC9_95546</name>
</gene>
<evidence type="ECO:0000256" key="3">
    <source>
        <dbReference type="SAM" id="MobiDB-lite"/>
    </source>
</evidence>
<reference evidence="5" key="1">
    <citation type="submission" date="2019-08" db="EMBL/GenBank/DDBJ databases">
        <authorList>
            <person name="Kucharzyk K."/>
            <person name="Murdoch R.W."/>
            <person name="Higgins S."/>
            <person name="Loffler F."/>
        </authorList>
    </citation>
    <scope>NUCLEOTIDE SEQUENCE</scope>
</reference>
<evidence type="ECO:0000256" key="1">
    <source>
        <dbReference type="ARBA" id="ARBA00022723"/>
    </source>
</evidence>
<proteinExistence type="predicted"/>
<keyword evidence="1" id="KW-0479">Metal-binding</keyword>
<accession>A0A645A6M6</accession>
<dbReference type="GO" id="GO:0046872">
    <property type="term" value="F:metal ion binding"/>
    <property type="evidence" value="ECO:0007669"/>
    <property type="project" value="UniProtKB-KW"/>
</dbReference>
<evidence type="ECO:0000313" key="5">
    <source>
        <dbReference type="EMBL" id="MPM48819.1"/>
    </source>
</evidence>
<dbReference type="AlphaFoldDB" id="A0A645A6M6"/>
<sequence length="143" mass="15761">MAGLRPDSPLPESITVHEQSRVLEVGFSDGKTYRIPFELMRVYSPSAEVQGHGPGQEVLQTGKRNVTLAGIEPVGNYAIKPTFSDGHDSGIFSWDFLYELGKNEAQLWAEYEFRLKAEGVDRDTPMPEKKGHGHSHGHGCGGH</sequence>
<organism evidence="5">
    <name type="scientific">bioreactor metagenome</name>
    <dbReference type="NCBI Taxonomy" id="1076179"/>
    <lineage>
        <taxon>unclassified sequences</taxon>
        <taxon>metagenomes</taxon>
        <taxon>ecological metagenomes</taxon>
    </lineage>
</organism>
<feature type="domain" description="Gamma-butyrobetaine hydroxylase-like N-terminal" evidence="4">
    <location>
        <begin position="14"/>
        <end position="98"/>
    </location>
</feature>
<dbReference type="Pfam" id="PF06155">
    <property type="entry name" value="GBBH-like_N"/>
    <property type="match status" value="1"/>
</dbReference>
<comment type="caution">
    <text evidence="5">The sequence shown here is derived from an EMBL/GenBank/DDBJ whole genome shotgun (WGS) entry which is preliminary data.</text>
</comment>
<feature type="region of interest" description="Disordered" evidence="3">
    <location>
        <begin position="122"/>
        <end position="143"/>
    </location>
</feature>
<dbReference type="PANTHER" id="PTHR35303:SF5">
    <property type="entry name" value="OS02G0197800 PROTEIN"/>
    <property type="match status" value="1"/>
</dbReference>
<dbReference type="InterPro" id="IPR038492">
    <property type="entry name" value="GBBH-like_N_sf"/>
</dbReference>
<dbReference type="EMBL" id="VSSQ01012266">
    <property type="protein sequence ID" value="MPM48819.1"/>
    <property type="molecule type" value="Genomic_DNA"/>
</dbReference>
<dbReference type="Gene3D" id="3.30.2020.30">
    <property type="match status" value="1"/>
</dbReference>
<evidence type="ECO:0000256" key="2">
    <source>
        <dbReference type="ARBA" id="ARBA00023004"/>
    </source>
</evidence>
<protein>
    <recommendedName>
        <fullName evidence="4">Gamma-butyrobetaine hydroxylase-like N-terminal domain-containing protein</fullName>
    </recommendedName>
</protein>
<keyword evidence="2" id="KW-0408">Iron</keyword>